<feature type="chain" id="PRO_5045966733" description="Outer membrane protein beta-barrel domain-containing protein" evidence="1">
    <location>
        <begin position="21"/>
        <end position="153"/>
    </location>
</feature>
<name>A0ABV8PJ09_9FLAO</name>
<feature type="signal peptide" evidence="1">
    <location>
        <begin position="1"/>
        <end position="20"/>
    </location>
</feature>
<accession>A0ABV8PJ09</accession>
<protein>
    <recommendedName>
        <fullName evidence="4">Outer membrane protein beta-barrel domain-containing protein</fullName>
    </recommendedName>
</protein>
<organism evidence="2 3">
    <name type="scientific">Flagellimonas marina</name>
    <dbReference type="NCBI Taxonomy" id="1775168"/>
    <lineage>
        <taxon>Bacteria</taxon>
        <taxon>Pseudomonadati</taxon>
        <taxon>Bacteroidota</taxon>
        <taxon>Flavobacteriia</taxon>
        <taxon>Flavobacteriales</taxon>
        <taxon>Flavobacteriaceae</taxon>
        <taxon>Flagellimonas</taxon>
    </lineage>
</organism>
<gene>
    <name evidence="2" type="ORF">ACFOWS_03190</name>
</gene>
<keyword evidence="1" id="KW-0732">Signal</keyword>
<reference evidence="3" key="1">
    <citation type="journal article" date="2019" name="Int. J. Syst. Evol. Microbiol.">
        <title>The Global Catalogue of Microorganisms (GCM) 10K type strain sequencing project: providing services to taxonomists for standard genome sequencing and annotation.</title>
        <authorList>
            <consortium name="The Broad Institute Genomics Platform"/>
            <consortium name="The Broad Institute Genome Sequencing Center for Infectious Disease"/>
            <person name="Wu L."/>
            <person name="Ma J."/>
        </authorList>
    </citation>
    <scope>NUCLEOTIDE SEQUENCE [LARGE SCALE GENOMIC DNA]</scope>
    <source>
        <strain evidence="3">CGMCC 1.15774</strain>
    </source>
</reference>
<evidence type="ECO:0000313" key="2">
    <source>
        <dbReference type="EMBL" id="MFC4219118.1"/>
    </source>
</evidence>
<keyword evidence="3" id="KW-1185">Reference proteome</keyword>
<evidence type="ECO:0008006" key="4">
    <source>
        <dbReference type="Google" id="ProtNLM"/>
    </source>
</evidence>
<dbReference type="Proteomes" id="UP001595841">
    <property type="component" value="Unassembled WGS sequence"/>
</dbReference>
<evidence type="ECO:0000256" key="1">
    <source>
        <dbReference type="SAM" id="SignalP"/>
    </source>
</evidence>
<dbReference type="EMBL" id="JBHSCL010000003">
    <property type="protein sequence ID" value="MFC4219118.1"/>
    <property type="molecule type" value="Genomic_DNA"/>
</dbReference>
<sequence length="153" mass="16589">MKKLLFVFTIVLLFSVSLKAQTSYKAALGLGVDAIDNATFVGATGKYFFTSNHVGQADLGFEDNATIITALYSYHKGFARAAGLRWYVGAGPSIILLDGGENGFALRPHAGLDFKMNGVPFVINFDWRPFIGLSDDWGNEVGSFGFGLQFAFN</sequence>
<evidence type="ECO:0000313" key="3">
    <source>
        <dbReference type="Proteomes" id="UP001595841"/>
    </source>
</evidence>
<dbReference type="RefSeq" id="WP_379762518.1">
    <property type="nucleotide sequence ID" value="NZ_JBHSCL010000003.1"/>
</dbReference>
<proteinExistence type="predicted"/>
<comment type="caution">
    <text evidence="2">The sequence shown here is derived from an EMBL/GenBank/DDBJ whole genome shotgun (WGS) entry which is preliminary data.</text>
</comment>